<evidence type="ECO:0000256" key="1">
    <source>
        <dbReference type="SAM" id="MobiDB-lite"/>
    </source>
</evidence>
<feature type="region of interest" description="Disordered" evidence="1">
    <location>
        <begin position="129"/>
        <end position="155"/>
    </location>
</feature>
<accession>A0AAW2VAM7</accession>
<reference evidence="3" key="1">
    <citation type="submission" date="2020-06" db="EMBL/GenBank/DDBJ databases">
        <authorList>
            <person name="Li T."/>
            <person name="Hu X."/>
            <person name="Zhang T."/>
            <person name="Song X."/>
            <person name="Zhang H."/>
            <person name="Dai N."/>
            <person name="Sheng W."/>
            <person name="Hou X."/>
            <person name="Wei L."/>
        </authorList>
    </citation>
    <scope>NUCLEOTIDE SEQUENCE</scope>
    <source>
        <strain evidence="3">G02</strain>
        <tissue evidence="3">Leaf</tissue>
    </source>
</reference>
<sequence>MTLRLQFLLRLLPIICADREPSGRNMKHVLASVILRLLGSRVVHEDSCHFVNTAFVPSKRDVESPMETCNAATLLSGESLFDSLLLVLHVLLSSYQPSWLKMKSESKPNESSKDYAVFDRELAESLQQLQPASKNPVLPGRAATSVKTKSHMSQQELDSEIDQWTLLEDGAGSGQLSPNSAGIGGSDHANLKASNFLKGAVRVRRTDLTYIGAVDEDS</sequence>
<protein>
    <submittedName>
        <fullName evidence="3">Mediator of RNA polymerase II transcription subunit</fullName>
    </submittedName>
</protein>
<proteinExistence type="predicted"/>
<dbReference type="PANTHER" id="PTHR46567:SF1">
    <property type="entry name" value="MEDIATOR OF RNA POLYMERASE II TRANSCRIPTION SUBUNIT 12"/>
    <property type="match status" value="1"/>
</dbReference>
<dbReference type="EMBL" id="JACGWJ010000004">
    <property type="protein sequence ID" value="KAL0425999.1"/>
    <property type="molecule type" value="Genomic_DNA"/>
</dbReference>
<name>A0AAW2VAM7_SESRA</name>
<dbReference type="PANTHER" id="PTHR46567">
    <property type="entry name" value="MEDIATOR OF RNA POLYMERASE II TRANSCRIPTION SUBUNIT 12"/>
    <property type="match status" value="1"/>
</dbReference>
<reference evidence="3" key="2">
    <citation type="journal article" date="2024" name="Plant">
        <title>Genomic evolution and insights into agronomic trait innovations of Sesamum species.</title>
        <authorList>
            <person name="Miao H."/>
            <person name="Wang L."/>
            <person name="Qu L."/>
            <person name="Liu H."/>
            <person name="Sun Y."/>
            <person name="Le M."/>
            <person name="Wang Q."/>
            <person name="Wei S."/>
            <person name="Zheng Y."/>
            <person name="Lin W."/>
            <person name="Duan Y."/>
            <person name="Cao H."/>
            <person name="Xiong S."/>
            <person name="Wang X."/>
            <person name="Wei L."/>
            <person name="Li C."/>
            <person name="Ma Q."/>
            <person name="Ju M."/>
            <person name="Zhao R."/>
            <person name="Li G."/>
            <person name="Mu C."/>
            <person name="Tian Q."/>
            <person name="Mei H."/>
            <person name="Zhang T."/>
            <person name="Gao T."/>
            <person name="Zhang H."/>
        </authorList>
    </citation>
    <scope>NUCLEOTIDE SEQUENCE</scope>
    <source>
        <strain evidence="3">G02</strain>
    </source>
</reference>
<organism evidence="3">
    <name type="scientific">Sesamum radiatum</name>
    <name type="common">Black benniseed</name>
    <dbReference type="NCBI Taxonomy" id="300843"/>
    <lineage>
        <taxon>Eukaryota</taxon>
        <taxon>Viridiplantae</taxon>
        <taxon>Streptophyta</taxon>
        <taxon>Embryophyta</taxon>
        <taxon>Tracheophyta</taxon>
        <taxon>Spermatophyta</taxon>
        <taxon>Magnoliopsida</taxon>
        <taxon>eudicotyledons</taxon>
        <taxon>Gunneridae</taxon>
        <taxon>Pentapetalae</taxon>
        <taxon>asterids</taxon>
        <taxon>lamiids</taxon>
        <taxon>Lamiales</taxon>
        <taxon>Pedaliaceae</taxon>
        <taxon>Sesamum</taxon>
    </lineage>
</organism>
<feature type="chain" id="PRO_5043643658" evidence="2">
    <location>
        <begin position="18"/>
        <end position="218"/>
    </location>
</feature>
<gene>
    <name evidence="3" type="ORF">Sradi_1134700</name>
</gene>
<feature type="compositionally biased region" description="Polar residues" evidence="1">
    <location>
        <begin position="145"/>
        <end position="155"/>
    </location>
</feature>
<dbReference type="AlphaFoldDB" id="A0AAW2VAM7"/>
<feature type="signal peptide" evidence="2">
    <location>
        <begin position="1"/>
        <end position="17"/>
    </location>
</feature>
<evidence type="ECO:0000313" key="3">
    <source>
        <dbReference type="EMBL" id="KAL0425999.1"/>
    </source>
</evidence>
<comment type="caution">
    <text evidence="3">The sequence shown here is derived from an EMBL/GenBank/DDBJ whole genome shotgun (WGS) entry which is preliminary data.</text>
</comment>
<keyword evidence="2" id="KW-0732">Signal</keyword>
<evidence type="ECO:0000256" key="2">
    <source>
        <dbReference type="SAM" id="SignalP"/>
    </source>
</evidence>